<comment type="caution">
    <text evidence="1">The sequence shown here is derived from an EMBL/GenBank/DDBJ whole genome shotgun (WGS) entry which is preliminary data.</text>
</comment>
<reference evidence="1 2" key="1">
    <citation type="submission" date="2023-02" db="EMBL/GenBank/DDBJ databases">
        <title>LHISI_Scaffold_Assembly.</title>
        <authorList>
            <person name="Stuart O.P."/>
            <person name="Cleave R."/>
            <person name="Magrath M.J.L."/>
            <person name="Mikheyev A.S."/>
        </authorList>
    </citation>
    <scope>NUCLEOTIDE SEQUENCE [LARGE SCALE GENOMIC DNA]</scope>
    <source>
        <strain evidence="1">Daus_M_001</strain>
        <tissue evidence="1">Leg muscle</tissue>
    </source>
</reference>
<organism evidence="1 2">
    <name type="scientific">Dryococelus australis</name>
    <dbReference type="NCBI Taxonomy" id="614101"/>
    <lineage>
        <taxon>Eukaryota</taxon>
        <taxon>Metazoa</taxon>
        <taxon>Ecdysozoa</taxon>
        <taxon>Arthropoda</taxon>
        <taxon>Hexapoda</taxon>
        <taxon>Insecta</taxon>
        <taxon>Pterygota</taxon>
        <taxon>Neoptera</taxon>
        <taxon>Polyneoptera</taxon>
        <taxon>Phasmatodea</taxon>
        <taxon>Verophasmatodea</taxon>
        <taxon>Anareolatae</taxon>
        <taxon>Phasmatidae</taxon>
        <taxon>Eurycanthinae</taxon>
        <taxon>Dryococelus</taxon>
    </lineage>
</organism>
<dbReference type="Proteomes" id="UP001159363">
    <property type="component" value="Chromosome X"/>
</dbReference>
<dbReference type="EMBL" id="JARBHB010000004">
    <property type="protein sequence ID" value="KAJ8885866.1"/>
    <property type="molecule type" value="Genomic_DNA"/>
</dbReference>
<protein>
    <submittedName>
        <fullName evidence="1">Uncharacterized protein</fullName>
    </submittedName>
</protein>
<evidence type="ECO:0000313" key="2">
    <source>
        <dbReference type="Proteomes" id="UP001159363"/>
    </source>
</evidence>
<accession>A0ABQ9HNE6</accession>
<name>A0ABQ9HNE6_9NEOP</name>
<evidence type="ECO:0000313" key="1">
    <source>
        <dbReference type="EMBL" id="KAJ8885866.1"/>
    </source>
</evidence>
<dbReference type="SUPFAM" id="SSF53098">
    <property type="entry name" value="Ribonuclease H-like"/>
    <property type="match status" value="1"/>
</dbReference>
<dbReference type="InterPro" id="IPR012337">
    <property type="entry name" value="RNaseH-like_sf"/>
</dbReference>
<sequence length="201" mass="22449">MTSCGNRLPTPTVLADSHQRTAANNLACATTISAADQLTRIATALIEHVFSRFGVPLKLYCDQELNFLAVVFREASLIHTLKQYLSIFVANSQKDWDSKVPLFLNAQQLSPQGNLQYLIVSELHNRLVGIHDFARQHLRRMLGEVFHRVMGAKAPGLTTHVSFRWHMRVCGGGSPTLKAALCHQRSIFTMESFSIDAMTID</sequence>
<keyword evidence="2" id="KW-1185">Reference proteome</keyword>
<gene>
    <name evidence="1" type="ORF">PR048_012072</name>
</gene>
<proteinExistence type="predicted"/>